<dbReference type="PANTHER" id="PTHR11439:SF486">
    <property type="entry name" value="RLK (RECEPTOR-LIKE KINASE) PROTEIN, PUTATIVE-RELATED"/>
    <property type="match status" value="1"/>
</dbReference>
<gene>
    <name evidence="1" type="ORF">LSAT_V11C400167670</name>
</gene>
<protein>
    <submittedName>
        <fullName evidence="1">Uncharacterized protein</fullName>
    </submittedName>
</protein>
<dbReference type="EMBL" id="NBSK02000004">
    <property type="protein sequence ID" value="KAJ0210217.1"/>
    <property type="molecule type" value="Genomic_DNA"/>
</dbReference>
<evidence type="ECO:0000313" key="2">
    <source>
        <dbReference type="Proteomes" id="UP000235145"/>
    </source>
</evidence>
<dbReference type="AlphaFoldDB" id="A0A9R1VMN7"/>
<reference evidence="1 2" key="1">
    <citation type="journal article" date="2017" name="Nat. Commun.">
        <title>Genome assembly with in vitro proximity ligation data and whole-genome triplication in lettuce.</title>
        <authorList>
            <person name="Reyes-Chin-Wo S."/>
            <person name="Wang Z."/>
            <person name="Yang X."/>
            <person name="Kozik A."/>
            <person name="Arikit S."/>
            <person name="Song C."/>
            <person name="Xia L."/>
            <person name="Froenicke L."/>
            <person name="Lavelle D.O."/>
            <person name="Truco M.J."/>
            <person name="Xia R."/>
            <person name="Zhu S."/>
            <person name="Xu C."/>
            <person name="Xu H."/>
            <person name="Xu X."/>
            <person name="Cox K."/>
            <person name="Korf I."/>
            <person name="Meyers B.C."/>
            <person name="Michelmore R.W."/>
        </authorList>
    </citation>
    <scope>NUCLEOTIDE SEQUENCE [LARGE SCALE GENOMIC DNA]</scope>
    <source>
        <strain evidence="2">cv. Salinas</strain>
        <tissue evidence="1">Seedlings</tissue>
    </source>
</reference>
<dbReference type="PANTHER" id="PTHR11439">
    <property type="entry name" value="GAG-POL-RELATED RETROTRANSPOSON"/>
    <property type="match status" value="1"/>
</dbReference>
<evidence type="ECO:0000313" key="1">
    <source>
        <dbReference type="EMBL" id="KAJ0210217.1"/>
    </source>
</evidence>
<comment type="caution">
    <text evidence="1">The sequence shown here is derived from an EMBL/GenBank/DDBJ whole genome shotgun (WGS) entry which is preliminary data.</text>
</comment>
<dbReference type="Proteomes" id="UP000235145">
    <property type="component" value="Unassembled WGS sequence"/>
</dbReference>
<sequence length="244" mass="28464">MHDAMQPKWTMSGRVKYIPIIVMDLDTNPTLTWRSKTQSVISCGSVESEYRALALRICEGMWIQRLLNELGMRKKEFVQMFTDSQPSIDITINPVHQDRTKQIETDRHFISEKFDHGIIQLGYVPSRLQIVDILTKALPREGTTFDPIDLEELLFLVCDYRVCFDRKAFCLVNSQRFGDYFHPRSDFAAFRERVFPFVTLSRSLSKDDLTNVFNNSFHQLSNKDIVKVSLLYMLKQGFLGKYSQ</sequence>
<accession>A0A9R1VMN7</accession>
<proteinExistence type="predicted"/>
<name>A0A9R1VMN7_LACSA</name>
<dbReference type="CDD" id="cd09272">
    <property type="entry name" value="RNase_HI_RT_Ty1"/>
    <property type="match status" value="1"/>
</dbReference>
<organism evidence="1 2">
    <name type="scientific">Lactuca sativa</name>
    <name type="common">Garden lettuce</name>
    <dbReference type="NCBI Taxonomy" id="4236"/>
    <lineage>
        <taxon>Eukaryota</taxon>
        <taxon>Viridiplantae</taxon>
        <taxon>Streptophyta</taxon>
        <taxon>Embryophyta</taxon>
        <taxon>Tracheophyta</taxon>
        <taxon>Spermatophyta</taxon>
        <taxon>Magnoliopsida</taxon>
        <taxon>eudicotyledons</taxon>
        <taxon>Gunneridae</taxon>
        <taxon>Pentapetalae</taxon>
        <taxon>asterids</taxon>
        <taxon>campanulids</taxon>
        <taxon>Asterales</taxon>
        <taxon>Asteraceae</taxon>
        <taxon>Cichorioideae</taxon>
        <taxon>Cichorieae</taxon>
        <taxon>Lactucinae</taxon>
        <taxon>Lactuca</taxon>
    </lineage>
</organism>
<keyword evidence="2" id="KW-1185">Reference proteome</keyword>